<protein>
    <submittedName>
        <fullName evidence="5">POK9 protein</fullName>
    </submittedName>
</protein>
<keyword evidence="2" id="KW-0863">Zinc-finger</keyword>
<dbReference type="PANTHER" id="PTHR40389:SF2">
    <property type="entry name" value="ENDOGENOUS RETROVIRUS GROUP K MEMBER 24 GAG POLYPROTEIN-RELATED"/>
    <property type="match status" value="1"/>
</dbReference>
<feature type="region of interest" description="Disordered" evidence="3">
    <location>
        <begin position="55"/>
        <end position="75"/>
    </location>
</feature>
<feature type="domain" description="CCHC-type" evidence="4">
    <location>
        <begin position="47"/>
        <end position="63"/>
    </location>
</feature>
<dbReference type="InterPro" id="IPR050195">
    <property type="entry name" value="Primate_lentivir_Gag_pol-like"/>
</dbReference>
<dbReference type="Pfam" id="PF00098">
    <property type="entry name" value="zf-CCHC"/>
    <property type="match status" value="1"/>
</dbReference>
<dbReference type="SUPFAM" id="SSF57756">
    <property type="entry name" value="Retrovirus zinc finger-like domains"/>
    <property type="match status" value="2"/>
</dbReference>
<dbReference type="EMBL" id="VZZU01010704">
    <property type="protein sequence ID" value="NXW52501.1"/>
    <property type="molecule type" value="Genomic_DNA"/>
</dbReference>
<accession>A0A7L4CRL8</accession>
<dbReference type="PROSITE" id="PS50158">
    <property type="entry name" value="ZF_CCHC"/>
    <property type="match status" value="1"/>
</dbReference>
<evidence type="ECO:0000256" key="3">
    <source>
        <dbReference type="SAM" id="MobiDB-lite"/>
    </source>
</evidence>
<evidence type="ECO:0000259" key="4">
    <source>
        <dbReference type="PROSITE" id="PS50158"/>
    </source>
</evidence>
<dbReference type="GO" id="GO:0008270">
    <property type="term" value="F:zinc ion binding"/>
    <property type="evidence" value="ECO:0007669"/>
    <property type="project" value="UniProtKB-KW"/>
</dbReference>
<comment type="caution">
    <text evidence="5">The sequence shown here is derived from an EMBL/GenBank/DDBJ whole genome shotgun (WGS) entry which is preliminary data.</text>
</comment>
<dbReference type="AlphaFoldDB" id="A0A7L4CRL8"/>
<evidence type="ECO:0000313" key="6">
    <source>
        <dbReference type="Proteomes" id="UP000551823"/>
    </source>
</evidence>
<name>A0A7L4CRL8_9AVES</name>
<organism evidence="5 6">
    <name type="scientific">Nyctiprogne leucopyga</name>
    <dbReference type="NCBI Taxonomy" id="382315"/>
    <lineage>
        <taxon>Eukaryota</taxon>
        <taxon>Metazoa</taxon>
        <taxon>Chordata</taxon>
        <taxon>Craniata</taxon>
        <taxon>Vertebrata</taxon>
        <taxon>Euteleostomi</taxon>
        <taxon>Archelosauria</taxon>
        <taxon>Archosauria</taxon>
        <taxon>Dinosauria</taxon>
        <taxon>Saurischia</taxon>
        <taxon>Theropoda</taxon>
        <taxon>Coelurosauria</taxon>
        <taxon>Aves</taxon>
        <taxon>Neognathae</taxon>
        <taxon>Neoaves</taxon>
        <taxon>Strisores</taxon>
        <taxon>Caprimulgiformes</taxon>
        <taxon>Caprimulgidae</taxon>
        <taxon>Chordeilinae</taxon>
        <taxon>Nyctiprogne</taxon>
    </lineage>
</organism>
<keyword evidence="1" id="KW-0449">Lipoprotein</keyword>
<dbReference type="SMART" id="SM00343">
    <property type="entry name" value="ZnF_C2HC"/>
    <property type="match status" value="2"/>
</dbReference>
<dbReference type="PANTHER" id="PTHR40389">
    <property type="entry name" value="ENDOGENOUS RETROVIRUS GROUP K MEMBER 24 GAG POLYPROTEIN-RELATED"/>
    <property type="match status" value="1"/>
</dbReference>
<dbReference type="Gene3D" id="1.10.1200.30">
    <property type="match status" value="1"/>
</dbReference>
<evidence type="ECO:0000313" key="5">
    <source>
        <dbReference type="EMBL" id="NXW52501.1"/>
    </source>
</evidence>
<keyword evidence="1" id="KW-0519">Myristate</keyword>
<gene>
    <name evidence="5" type="primary">Ervk9_1</name>
    <name evidence="5" type="ORF">NYCLEU_R14535</name>
</gene>
<evidence type="ECO:0000256" key="2">
    <source>
        <dbReference type="PROSITE-ProRule" id="PRU00047"/>
    </source>
</evidence>
<dbReference type="GO" id="GO:0003676">
    <property type="term" value="F:nucleic acid binding"/>
    <property type="evidence" value="ECO:0007669"/>
    <property type="project" value="InterPro"/>
</dbReference>
<keyword evidence="6" id="KW-1185">Reference proteome</keyword>
<dbReference type="InterPro" id="IPR001878">
    <property type="entry name" value="Znf_CCHC"/>
</dbReference>
<proteinExistence type="predicted"/>
<sequence>IDPIRNRARTLTDLINACQNVGSEQHKADILAAALAQQLVAARAATKCFSCGQEGHLKRDCPQQNKKDLGPAGQGKQYVQLCPCCQKGYHWSNQCRSKFDRQGNPLSEKIPGNGKRGVRSGALRSYNRPQPL</sequence>
<feature type="compositionally biased region" description="Basic and acidic residues" evidence="3">
    <location>
        <begin position="55"/>
        <end position="69"/>
    </location>
</feature>
<evidence type="ECO:0000256" key="1">
    <source>
        <dbReference type="ARBA" id="ARBA00022707"/>
    </source>
</evidence>
<dbReference type="Gene3D" id="4.10.60.10">
    <property type="entry name" value="Zinc finger, CCHC-type"/>
    <property type="match status" value="1"/>
</dbReference>
<keyword evidence="2" id="KW-0479">Metal-binding</keyword>
<dbReference type="InterPro" id="IPR008916">
    <property type="entry name" value="Retrov_capsid_C"/>
</dbReference>
<dbReference type="Proteomes" id="UP000551823">
    <property type="component" value="Unassembled WGS sequence"/>
</dbReference>
<keyword evidence="2" id="KW-0862">Zinc</keyword>
<dbReference type="InterPro" id="IPR036875">
    <property type="entry name" value="Znf_CCHC_sf"/>
</dbReference>
<feature type="non-terminal residue" evidence="5">
    <location>
        <position position="1"/>
    </location>
</feature>
<dbReference type="Pfam" id="PF14787">
    <property type="entry name" value="zf-CCHC_5"/>
    <property type="match status" value="1"/>
</dbReference>
<reference evidence="5 6" key="1">
    <citation type="submission" date="2019-09" db="EMBL/GenBank/DDBJ databases">
        <title>Bird 10,000 Genomes (B10K) Project - Family phase.</title>
        <authorList>
            <person name="Zhang G."/>
        </authorList>
    </citation>
    <scope>NUCLEOTIDE SEQUENCE [LARGE SCALE GENOMIC DNA]</scope>
    <source>
        <strain evidence="5">B10K-DU-005-01</strain>
    </source>
</reference>
<feature type="region of interest" description="Disordered" evidence="3">
    <location>
        <begin position="102"/>
        <end position="132"/>
    </location>
</feature>
<feature type="non-terminal residue" evidence="5">
    <location>
        <position position="132"/>
    </location>
</feature>